<dbReference type="InterPro" id="IPR010767">
    <property type="entry name" value="Phage_CGC-2007_Cje0229"/>
</dbReference>
<reference evidence="1 2" key="1">
    <citation type="submission" date="2016-11" db="EMBL/GenBank/DDBJ databases">
        <title>Whole genomes of Flavobacteriaceae.</title>
        <authorList>
            <person name="Stine C."/>
            <person name="Li C."/>
            <person name="Tadesse D."/>
        </authorList>
    </citation>
    <scope>NUCLEOTIDE SEQUENCE [LARGE SCALE GENOMIC DNA]</scope>
    <source>
        <strain evidence="1 2">DSM 24704</strain>
    </source>
</reference>
<evidence type="ECO:0000313" key="1">
    <source>
        <dbReference type="EMBL" id="OXG05105.1"/>
    </source>
</evidence>
<sequence length="198" mass="22472">MKISKKILIILFIIVGLSFQQKDRFVGKIVAEWLDDGRKMKLLKDFSYIDPAGKTWKAPAGSVVDGASIPKSFWCIIGGPYEENYRMASVVHDYYCEKPYTEKWEDVHKMFYNACITGGVTEIKAKLMYGAILAGGPRWEINSNKNAGNKSKYISIKVITPQDKFEGIARWIEQKNPEIQKIADTLNTVVQEIDIAKN</sequence>
<evidence type="ECO:0000313" key="2">
    <source>
        <dbReference type="Proteomes" id="UP000214684"/>
    </source>
</evidence>
<comment type="caution">
    <text evidence="1">The sequence shown here is derived from an EMBL/GenBank/DDBJ whole genome shotgun (WGS) entry which is preliminary data.</text>
</comment>
<gene>
    <name evidence="1" type="ORF">B0A64_13835</name>
</gene>
<dbReference type="Proteomes" id="UP000214684">
    <property type="component" value="Unassembled WGS sequence"/>
</dbReference>
<dbReference type="RefSeq" id="WP_089480115.1">
    <property type="nucleotide sequence ID" value="NZ_MUGS01000027.1"/>
</dbReference>
<organism evidence="1 2">
    <name type="scientific">Flavobacterium araucananum</name>
    <dbReference type="NCBI Taxonomy" id="946678"/>
    <lineage>
        <taxon>Bacteria</taxon>
        <taxon>Pseudomonadati</taxon>
        <taxon>Bacteroidota</taxon>
        <taxon>Flavobacteriia</taxon>
        <taxon>Flavobacteriales</taxon>
        <taxon>Flavobacteriaceae</taxon>
        <taxon>Flavobacterium</taxon>
    </lineage>
</organism>
<evidence type="ECO:0008006" key="3">
    <source>
        <dbReference type="Google" id="ProtNLM"/>
    </source>
</evidence>
<name>A0A227P7W0_9FLAO</name>
<keyword evidence="2" id="KW-1185">Reference proteome</keyword>
<dbReference type="AlphaFoldDB" id="A0A227P7W0"/>
<accession>A0A227P7W0</accession>
<dbReference type="EMBL" id="MUGS01000027">
    <property type="protein sequence ID" value="OXG05105.1"/>
    <property type="molecule type" value="Genomic_DNA"/>
</dbReference>
<protein>
    <recommendedName>
        <fullName evidence="3">DUF1353 domain-containing protein</fullName>
    </recommendedName>
</protein>
<dbReference type="OrthoDB" id="983020at2"/>
<proteinExistence type="predicted"/>
<dbReference type="Pfam" id="PF07087">
    <property type="entry name" value="DUF1353"/>
    <property type="match status" value="1"/>
</dbReference>